<evidence type="ECO:0000256" key="1">
    <source>
        <dbReference type="ARBA" id="ARBA00004123"/>
    </source>
</evidence>
<comment type="subcellular location">
    <subcellularLocation>
        <location evidence="1">Nucleus</location>
    </subcellularLocation>
</comment>
<dbReference type="GO" id="GO:0008270">
    <property type="term" value="F:zinc ion binding"/>
    <property type="evidence" value="ECO:0007669"/>
    <property type="project" value="InterPro"/>
</dbReference>
<dbReference type="InterPro" id="IPR001138">
    <property type="entry name" value="Zn2Cys6_DnaBD"/>
</dbReference>
<dbReference type="SUPFAM" id="SSF57701">
    <property type="entry name" value="Zn2/Cys6 DNA-binding domain"/>
    <property type="match status" value="1"/>
</dbReference>
<evidence type="ECO:0000259" key="6">
    <source>
        <dbReference type="PROSITE" id="PS00463"/>
    </source>
</evidence>
<accession>W9C2U5</accession>
<proteinExistence type="predicted"/>
<keyword evidence="3" id="KW-0238">DNA-binding</keyword>
<gene>
    <name evidence="7" type="ORF">SBOR_9584</name>
</gene>
<sequence length="139" mass="15174">MAEPTETERPVPYSRACINCARAKTKCNFGSNHSICERCGRLKKECVLSPVKRRQKPRVTAERLEQRLDGLVSLLRTISPNNPVVENALNSFPVQTSNCRALGFHSTAPNSCVRNPNEIAPVEPGLSYLPSTPASNAAA</sequence>
<dbReference type="EMBL" id="AYSA01000711">
    <property type="protein sequence ID" value="ESZ90028.1"/>
    <property type="molecule type" value="Genomic_DNA"/>
</dbReference>
<dbReference type="HOGENOM" id="CLU_1846275_0_0_1"/>
<dbReference type="OrthoDB" id="1600564at2759"/>
<dbReference type="Proteomes" id="UP000019487">
    <property type="component" value="Unassembled WGS sequence"/>
</dbReference>
<dbReference type="CDD" id="cd00067">
    <property type="entry name" value="GAL4"/>
    <property type="match status" value="1"/>
</dbReference>
<organism evidence="7 8">
    <name type="scientific">Sclerotinia borealis (strain F-4128)</name>
    <dbReference type="NCBI Taxonomy" id="1432307"/>
    <lineage>
        <taxon>Eukaryota</taxon>
        <taxon>Fungi</taxon>
        <taxon>Dikarya</taxon>
        <taxon>Ascomycota</taxon>
        <taxon>Pezizomycotina</taxon>
        <taxon>Leotiomycetes</taxon>
        <taxon>Helotiales</taxon>
        <taxon>Sclerotiniaceae</taxon>
        <taxon>Sclerotinia</taxon>
    </lineage>
</organism>
<keyword evidence="4" id="KW-0804">Transcription</keyword>
<dbReference type="GO" id="GO:0000976">
    <property type="term" value="F:transcription cis-regulatory region binding"/>
    <property type="evidence" value="ECO:0007669"/>
    <property type="project" value="TreeGrafter"/>
</dbReference>
<evidence type="ECO:0000256" key="2">
    <source>
        <dbReference type="ARBA" id="ARBA00023015"/>
    </source>
</evidence>
<evidence type="ECO:0000256" key="3">
    <source>
        <dbReference type="ARBA" id="ARBA00023125"/>
    </source>
</evidence>
<evidence type="ECO:0000313" key="7">
    <source>
        <dbReference type="EMBL" id="ESZ90028.1"/>
    </source>
</evidence>
<dbReference type="PANTHER" id="PTHR31845:SF10">
    <property type="entry name" value="ZN(II)2CYS6 TRANSCRIPTION FACTOR (EUROFUNG)"/>
    <property type="match status" value="1"/>
</dbReference>
<keyword evidence="2" id="KW-0805">Transcription regulation</keyword>
<feature type="domain" description="Zn(2)-C6 fungal-type" evidence="6">
    <location>
        <begin position="16"/>
        <end position="46"/>
    </location>
</feature>
<dbReference type="Gene3D" id="4.10.240.10">
    <property type="entry name" value="Zn(2)-C6 fungal-type DNA-binding domain"/>
    <property type="match status" value="1"/>
</dbReference>
<keyword evidence="5" id="KW-0539">Nucleus</keyword>
<protein>
    <recommendedName>
        <fullName evidence="6">Zn(2)-C6 fungal-type domain-containing protein</fullName>
    </recommendedName>
</protein>
<dbReference type="InterPro" id="IPR051089">
    <property type="entry name" value="prtT"/>
</dbReference>
<dbReference type="InterPro" id="IPR036864">
    <property type="entry name" value="Zn2-C6_fun-type_DNA-bd_sf"/>
</dbReference>
<name>W9C2U5_SCLBF</name>
<reference evidence="7 8" key="1">
    <citation type="journal article" date="2014" name="Genome Announc.">
        <title>Draft genome sequence of Sclerotinia borealis, a psychrophilic plant pathogenic fungus.</title>
        <authorList>
            <person name="Mardanov A.V."/>
            <person name="Beletsky A.V."/>
            <person name="Kadnikov V.V."/>
            <person name="Ignatov A.N."/>
            <person name="Ravin N.V."/>
        </authorList>
    </citation>
    <scope>NUCLEOTIDE SEQUENCE [LARGE SCALE GENOMIC DNA]</scope>
    <source>
        <strain evidence="8">F-4157</strain>
    </source>
</reference>
<dbReference type="PROSITE" id="PS00463">
    <property type="entry name" value="ZN2_CY6_FUNGAL_1"/>
    <property type="match status" value="1"/>
</dbReference>
<dbReference type="GO" id="GO:0005634">
    <property type="term" value="C:nucleus"/>
    <property type="evidence" value="ECO:0007669"/>
    <property type="project" value="UniProtKB-SubCell"/>
</dbReference>
<dbReference type="SMART" id="SM00066">
    <property type="entry name" value="GAL4"/>
    <property type="match status" value="1"/>
</dbReference>
<dbReference type="AlphaFoldDB" id="W9C2U5"/>
<dbReference type="PANTHER" id="PTHR31845">
    <property type="entry name" value="FINGER DOMAIN PROTEIN, PUTATIVE-RELATED"/>
    <property type="match status" value="1"/>
</dbReference>
<comment type="caution">
    <text evidence="7">The sequence shown here is derived from an EMBL/GenBank/DDBJ whole genome shotgun (WGS) entry which is preliminary data.</text>
</comment>
<dbReference type="GO" id="GO:0000981">
    <property type="term" value="F:DNA-binding transcription factor activity, RNA polymerase II-specific"/>
    <property type="evidence" value="ECO:0007669"/>
    <property type="project" value="InterPro"/>
</dbReference>
<dbReference type="STRING" id="1432307.W9C2U5"/>
<evidence type="ECO:0000256" key="5">
    <source>
        <dbReference type="ARBA" id="ARBA00023242"/>
    </source>
</evidence>
<dbReference type="Pfam" id="PF00172">
    <property type="entry name" value="Zn_clus"/>
    <property type="match status" value="1"/>
</dbReference>
<evidence type="ECO:0000256" key="4">
    <source>
        <dbReference type="ARBA" id="ARBA00023163"/>
    </source>
</evidence>
<keyword evidence="8" id="KW-1185">Reference proteome</keyword>
<evidence type="ECO:0000313" key="8">
    <source>
        <dbReference type="Proteomes" id="UP000019487"/>
    </source>
</evidence>